<reference evidence="2" key="1">
    <citation type="submission" date="2015-06" db="EMBL/GenBank/DDBJ databases">
        <authorList>
            <person name="Nguyen H."/>
        </authorList>
    </citation>
    <scope>NUCLEOTIDE SEQUENCE</scope>
    <source>
        <strain evidence="2">DAOM 180753</strain>
    </source>
</reference>
<keyword evidence="3" id="KW-1185">Reference proteome</keyword>
<evidence type="ECO:0000313" key="2">
    <source>
        <dbReference type="EMBL" id="KAJ9481222.1"/>
    </source>
</evidence>
<feature type="region of interest" description="Disordered" evidence="1">
    <location>
        <begin position="1"/>
        <end position="29"/>
    </location>
</feature>
<organism evidence="2 3">
    <name type="scientific">Penicillium thymicola</name>
    <dbReference type="NCBI Taxonomy" id="293382"/>
    <lineage>
        <taxon>Eukaryota</taxon>
        <taxon>Fungi</taxon>
        <taxon>Dikarya</taxon>
        <taxon>Ascomycota</taxon>
        <taxon>Pezizomycotina</taxon>
        <taxon>Eurotiomycetes</taxon>
        <taxon>Eurotiomycetidae</taxon>
        <taxon>Eurotiales</taxon>
        <taxon>Aspergillaceae</taxon>
        <taxon>Penicillium</taxon>
    </lineage>
</organism>
<reference evidence="2" key="2">
    <citation type="journal article" date="2016" name="Fungal Biol.">
        <title>Ochratoxin A production by Penicillium thymicola.</title>
        <authorList>
            <person name="Nguyen H.D.T."/>
            <person name="McMullin D.R."/>
            <person name="Ponomareva E."/>
            <person name="Riley R."/>
            <person name="Pomraning K.R."/>
            <person name="Baker S.E."/>
            <person name="Seifert K.A."/>
        </authorList>
    </citation>
    <scope>NUCLEOTIDE SEQUENCE</scope>
    <source>
        <strain evidence="2">DAOM 180753</strain>
    </source>
</reference>
<dbReference type="Proteomes" id="UP001227192">
    <property type="component" value="Unassembled WGS sequence"/>
</dbReference>
<dbReference type="EMBL" id="LACB01000860">
    <property type="protein sequence ID" value="KAJ9481222.1"/>
    <property type="molecule type" value="Genomic_DNA"/>
</dbReference>
<comment type="caution">
    <text evidence="2">The sequence shown here is derived from an EMBL/GenBank/DDBJ whole genome shotgun (WGS) entry which is preliminary data.</text>
</comment>
<proteinExistence type="predicted"/>
<evidence type="ECO:0000256" key="1">
    <source>
        <dbReference type="SAM" id="MobiDB-lite"/>
    </source>
</evidence>
<accession>A0AAI9T5T1</accession>
<protein>
    <submittedName>
        <fullName evidence="2">Uncharacterized protein</fullName>
    </submittedName>
</protein>
<dbReference type="AlphaFoldDB" id="A0AAI9T5T1"/>
<name>A0AAI9T5T1_PENTH</name>
<gene>
    <name evidence="2" type="ORF">VN97_g12270</name>
</gene>
<evidence type="ECO:0000313" key="3">
    <source>
        <dbReference type="Proteomes" id="UP001227192"/>
    </source>
</evidence>
<sequence>MAVGQPLVPADQTPDTPASPAPPEEADPMHQACTEAMATTQFTGTRHAAGPSHLQEIRDYPRVHPYQPTRHGMDRNPTELTGEMIVEINTDKVVQHPDQGIWTLMFRTTAAMTAAMIAREILASMARIQVPIGARQVDGITAGILHQEGGVAVPVSETGVEGRIMMSSDIISHLMHYT</sequence>